<comment type="caution">
    <text evidence="4">The sequence shown here is derived from an EMBL/GenBank/DDBJ whole genome shotgun (WGS) entry which is preliminary data.</text>
</comment>
<dbReference type="GO" id="GO:0042742">
    <property type="term" value="P:defense response to bacterium"/>
    <property type="evidence" value="ECO:0007669"/>
    <property type="project" value="UniProtKB-KW"/>
</dbReference>
<dbReference type="Pfam" id="PF16754">
    <property type="entry name" value="Pesticin"/>
    <property type="match status" value="1"/>
</dbReference>
<accession>A0A511BNU4</accession>
<keyword evidence="5" id="KW-1185">Reference proteome</keyword>
<reference evidence="4 5" key="1">
    <citation type="submission" date="2019-07" db="EMBL/GenBank/DDBJ databases">
        <title>Whole genome shotgun sequence of Swaminathania salitolerans NBRC 104436.</title>
        <authorList>
            <person name="Hosoyama A."/>
            <person name="Uohara A."/>
            <person name="Ohji S."/>
            <person name="Ichikawa N."/>
        </authorList>
    </citation>
    <scope>NUCLEOTIDE SEQUENCE [LARGE SCALE GENOMIC DNA]</scope>
    <source>
        <strain evidence="4 5">NBRC 104436</strain>
    </source>
</reference>
<dbReference type="InterPro" id="IPR023347">
    <property type="entry name" value="Lysozyme_dom_sf"/>
</dbReference>
<dbReference type="RefSeq" id="WP_147093001.1">
    <property type="nucleotide sequence ID" value="NZ_BJVC01000002.1"/>
</dbReference>
<proteinExistence type="predicted"/>
<sequence length="1229" mass="135967">MSEIFPALLPETHKSDLLTSANALSYTGRGSDSLVENVLAQGSERKADFAHTPGVIMGDTNAQLDALQTRSAMLADLTSRVASPVLFPSSGAVTGRTDDSVLSVAPAGSATDSLVRVSSPLNTEGNTPSGIATALPDLKFISNQTARLTDTAHHDSAYFGVPKIGEDGSEIPQSVSINEHSARSRSFAFSVYSPTPSAAYDQAVYADASNSGMMSWGTGGIGGTIGGGGFTPKEAANFAVDVWLRRGPEWAKDILGTTLSPQVMRDFADVIHGAVKKHGESPAQSIQRQRYKIATSQYGEELRNSVSNDLLGRNLTADEHKNLAVKLAEGSKTFAQFRRDAAYSEAARHKIAEIFKQSHGFDATPQDIDYGSMKTADGWSMQDYRWHEAHSDRVASELKDMISTVQGRPYRESDASWLRSRQDSLGTGQRTMLQTRQDFARWTADHGGYDACFQAVHGTPIEEADRNYAAIRIGDGWSMQDYRWNEAHSDRVTSELKDMISTVQGRPYRELDASWIRGKQDSLGTGQRTMLQTRQDFARWTADHGGYDACFQAVHGTPIQEADRIYAAIMIGNGWSVQDYRWNEAHGDRAAREIREMFRNVSGKEAGDGDVKWLQYAIATGSDYTTARANLAWSDFGKNAVKSVYERTAGIKNPTDFQFMVYQERLAKGADIADITRSIANSWEGHDAVKAVYERTAGIKSPTDFQFMVYQERLAKGADIADITRSIANSWEGHDAVKAVYERTAGIKNPTDFQFMVYQARLAKGADIADITRSIANSWEGHDAVKAVYERTAGIKNPTDFQFMVYQARLAKGADIADITRSIAYSWEGRDAVKAVFERIAGIKNPTDFQFKFYQERLAEGADIANITRGIAGSWEGRDAVKATAHATLDRDLTAEESGHYREELANGRTLSDVRNRMARSSEVRSNIGKLFQLAYGDPATETEVSALQQKLGTEASWDSLRKTQIYSTRARDYLSSIHKQAFHSEITASTLAQYQDDIVHHRDVYGKILELITPKAPPTLQRDQWTYVNEDGPHGIALDGYVPKQNHYVKDPVTGHNVNHPVPDVHSGVTIGHGIDLGQFLKSELKSMGIPDFLLKKLPDELFAPKSGSKGLLGQVAQDWLDKHKLKLSRQEAEMISAKVYEHHSDQIIKDYNKRFTEVPFHMLNTNLQTVIVDLGFRRGPGYLRGIPGQTLIDKIHAGDIHGASEYIKSFGPSDSRYLKNARKVLEK</sequence>
<dbReference type="GO" id="GO:0003796">
    <property type="term" value="F:lysozyme activity"/>
    <property type="evidence" value="ECO:0007669"/>
    <property type="project" value="InterPro"/>
</dbReference>
<evidence type="ECO:0000313" key="5">
    <source>
        <dbReference type="Proteomes" id="UP000321405"/>
    </source>
</evidence>
<keyword evidence="1" id="KW-0929">Antimicrobial</keyword>
<name>A0A511BNU4_9PROT</name>
<evidence type="ECO:0000256" key="2">
    <source>
        <dbReference type="ARBA" id="ARBA00022638"/>
    </source>
</evidence>
<organism evidence="4 5">
    <name type="scientific">Swaminathania salitolerans</name>
    <dbReference type="NCBI Taxonomy" id="182838"/>
    <lineage>
        <taxon>Bacteria</taxon>
        <taxon>Pseudomonadati</taxon>
        <taxon>Pseudomonadota</taxon>
        <taxon>Alphaproteobacteria</taxon>
        <taxon>Acetobacterales</taxon>
        <taxon>Acetobacteraceae</taxon>
        <taxon>Swaminathania</taxon>
    </lineage>
</organism>
<evidence type="ECO:0000259" key="3">
    <source>
        <dbReference type="Pfam" id="PF16754"/>
    </source>
</evidence>
<evidence type="ECO:0000313" key="4">
    <source>
        <dbReference type="EMBL" id="GEL02001.1"/>
    </source>
</evidence>
<dbReference type="GO" id="GO:0031640">
    <property type="term" value="P:killing of cells of another organism"/>
    <property type="evidence" value="ECO:0007669"/>
    <property type="project" value="UniProtKB-KW"/>
</dbReference>
<gene>
    <name evidence="4" type="ORF">SSA02_11640</name>
</gene>
<dbReference type="EMBL" id="BJVC01000002">
    <property type="protein sequence ID" value="GEL02001.1"/>
    <property type="molecule type" value="Genomic_DNA"/>
</dbReference>
<keyword evidence="2" id="KW-0081">Bacteriolytic enzyme</keyword>
<feature type="domain" description="Pesticin C-terminal" evidence="3">
    <location>
        <begin position="1067"/>
        <end position="1181"/>
    </location>
</feature>
<dbReference type="OrthoDB" id="7223691at2"/>
<dbReference type="InterPro" id="IPR031922">
    <property type="entry name" value="Pesticin_C"/>
</dbReference>
<dbReference type="Proteomes" id="UP000321405">
    <property type="component" value="Unassembled WGS sequence"/>
</dbReference>
<protein>
    <recommendedName>
        <fullName evidence="3">Pesticin C-terminal domain-containing protein</fullName>
    </recommendedName>
</protein>
<dbReference type="Gene3D" id="1.10.530.40">
    <property type="match status" value="1"/>
</dbReference>
<evidence type="ECO:0000256" key="1">
    <source>
        <dbReference type="ARBA" id="ARBA00022529"/>
    </source>
</evidence>
<dbReference type="AlphaFoldDB" id="A0A511BNU4"/>